<accession>A0A4V4NFV5</accession>
<dbReference type="InterPro" id="IPR027417">
    <property type="entry name" value="P-loop_NTPase"/>
</dbReference>
<keyword evidence="1" id="KW-0813">Transport</keyword>
<feature type="region of interest" description="Disordered" evidence="2">
    <location>
        <begin position="1"/>
        <end position="31"/>
    </location>
</feature>
<evidence type="ECO:0000313" key="6">
    <source>
        <dbReference type="Proteomes" id="UP000307173"/>
    </source>
</evidence>
<dbReference type="GO" id="GO:0005524">
    <property type="term" value="F:ATP binding"/>
    <property type="evidence" value="ECO:0007669"/>
    <property type="project" value="InterPro"/>
</dbReference>
<dbReference type="Pfam" id="PF00005">
    <property type="entry name" value="ABC_tran"/>
    <property type="match status" value="1"/>
</dbReference>
<dbReference type="Proteomes" id="UP000307173">
    <property type="component" value="Unassembled WGS sequence"/>
</dbReference>
<keyword evidence="6" id="KW-1185">Reference proteome</keyword>
<name>A0A4V4NFV5_9ASCO</name>
<dbReference type="OrthoDB" id="3994150at2759"/>
<organism evidence="5 6">
    <name type="scientific">Pichia inconspicua</name>
    <dbReference type="NCBI Taxonomy" id="52247"/>
    <lineage>
        <taxon>Eukaryota</taxon>
        <taxon>Fungi</taxon>
        <taxon>Dikarya</taxon>
        <taxon>Ascomycota</taxon>
        <taxon>Saccharomycotina</taxon>
        <taxon>Pichiomycetes</taxon>
        <taxon>Pichiales</taxon>
        <taxon>Pichiaceae</taxon>
        <taxon>Pichia</taxon>
    </lineage>
</organism>
<dbReference type="Pfam" id="PF14510">
    <property type="entry name" value="ABC_trans_N"/>
    <property type="match status" value="1"/>
</dbReference>
<dbReference type="SUPFAM" id="SSF52540">
    <property type="entry name" value="P-loop containing nucleoside triphosphate hydrolases"/>
    <property type="match status" value="1"/>
</dbReference>
<proteinExistence type="predicted"/>
<dbReference type="EMBL" id="SELW01000307">
    <property type="protein sequence ID" value="TID29490.1"/>
    <property type="molecule type" value="Genomic_DNA"/>
</dbReference>
<evidence type="ECO:0000313" key="5">
    <source>
        <dbReference type="EMBL" id="TID29490.1"/>
    </source>
</evidence>
<evidence type="ECO:0008006" key="7">
    <source>
        <dbReference type="Google" id="ProtNLM"/>
    </source>
</evidence>
<evidence type="ECO:0000259" key="4">
    <source>
        <dbReference type="Pfam" id="PF14510"/>
    </source>
</evidence>
<protein>
    <recommendedName>
        <fullName evidence="7">ABC transporter domain-containing protein</fullName>
    </recommendedName>
</protein>
<feature type="domain" description="Pleiotropic ABC efflux transporter N-terminal" evidence="4">
    <location>
        <begin position="70"/>
        <end position="130"/>
    </location>
</feature>
<dbReference type="Gene3D" id="3.40.50.300">
    <property type="entry name" value="P-loop containing nucleotide triphosphate hydrolases"/>
    <property type="match status" value="1"/>
</dbReference>
<dbReference type="AlphaFoldDB" id="A0A4V4NFV5"/>
<feature type="compositionally biased region" description="Low complexity" evidence="2">
    <location>
        <begin position="12"/>
        <end position="24"/>
    </location>
</feature>
<evidence type="ECO:0000256" key="1">
    <source>
        <dbReference type="ARBA" id="ARBA00022448"/>
    </source>
</evidence>
<dbReference type="PANTHER" id="PTHR19241">
    <property type="entry name" value="ATP-BINDING CASSETTE TRANSPORTER"/>
    <property type="match status" value="1"/>
</dbReference>
<dbReference type="InterPro" id="IPR003439">
    <property type="entry name" value="ABC_transporter-like_ATP-bd"/>
</dbReference>
<feature type="non-terminal residue" evidence="5">
    <location>
        <position position="250"/>
    </location>
</feature>
<evidence type="ECO:0000259" key="3">
    <source>
        <dbReference type="Pfam" id="PF00005"/>
    </source>
</evidence>
<reference evidence="5 6" key="1">
    <citation type="journal article" date="2019" name="Front. Genet.">
        <title>Whole-Genome Sequencing of the Opportunistic Yeast Pathogen Candida inconspicua Uncovers Its Hybrid Origin.</title>
        <authorList>
            <person name="Mixao V."/>
            <person name="Hansen A.P."/>
            <person name="Saus E."/>
            <person name="Boekhout T."/>
            <person name="Lass-Florl C."/>
            <person name="Gabaldon T."/>
        </authorList>
    </citation>
    <scope>NUCLEOTIDE SEQUENCE [LARGE SCALE GENOMIC DNA]</scope>
    <source>
        <strain evidence="5 6">CBS 180</strain>
    </source>
</reference>
<evidence type="ECO:0000256" key="2">
    <source>
        <dbReference type="SAM" id="MobiDB-lite"/>
    </source>
</evidence>
<dbReference type="GO" id="GO:0016887">
    <property type="term" value="F:ATP hydrolysis activity"/>
    <property type="evidence" value="ECO:0007669"/>
    <property type="project" value="InterPro"/>
</dbReference>
<comment type="caution">
    <text evidence="5">The sequence shown here is derived from an EMBL/GenBank/DDBJ whole genome shotgun (WGS) entry which is preliminary data.</text>
</comment>
<sequence length="250" mass="28066">MSSEEEHKMHGSSTSESSNSEILSFHPEQPDDLNENVNQIYRAVTNNDNHDQVLERLSQLSNTLSHLTATDMKSFRIDQSDFDLQAILKFMAHRNEENGIKVKSCEVVFQDLTITGVNTSASVVKDFGDIIFPIQSMIKKKQTSFDFSKLPKTRKIVKDAIGYCAPGTMTLVLGRPGAGCSSFLKVISGETQTYKGYDGEIYYGGIKSKDMFKSHKNQLIYNPELDVHFPYLTVEETMQFAIGCKTPAIR</sequence>
<feature type="domain" description="ABC transporter" evidence="3">
    <location>
        <begin position="163"/>
        <end position="237"/>
    </location>
</feature>
<dbReference type="STRING" id="52247.A0A4V4NFV5"/>
<gene>
    <name evidence="5" type="ORF">CANINC_001945</name>
</gene>
<dbReference type="InterPro" id="IPR029481">
    <property type="entry name" value="ABC_trans_N"/>
</dbReference>